<proteinExistence type="predicted"/>
<sequence length="137" mass="14906">MIEDRGVSIPLIHPPLNVRIEAAFRDGRYEEGVHLFILETLRADHVVLEFGTGLGFVAALASKIAATVHTYEANPELEGYLHTIFKANGVAPFLHMVGIAPDNGQQVLTVGEEAWSSSFVPRAMNGFYEITVPCISG</sequence>
<protein>
    <recommendedName>
        <fullName evidence="2">SAM-dependent methyltransferase TRM5/TYW2-type domain-containing protein</fullName>
    </recommendedName>
</protein>
<dbReference type="AlphaFoldDB" id="A0A0F9FF20"/>
<gene>
    <name evidence="1" type="ORF">LCGC14_2251290</name>
</gene>
<dbReference type="InterPro" id="IPR029063">
    <property type="entry name" value="SAM-dependent_MTases_sf"/>
</dbReference>
<evidence type="ECO:0008006" key="2">
    <source>
        <dbReference type="Google" id="ProtNLM"/>
    </source>
</evidence>
<name>A0A0F9FF20_9ZZZZ</name>
<comment type="caution">
    <text evidence="1">The sequence shown here is derived from an EMBL/GenBank/DDBJ whole genome shotgun (WGS) entry which is preliminary data.</text>
</comment>
<evidence type="ECO:0000313" key="1">
    <source>
        <dbReference type="EMBL" id="KKL55850.1"/>
    </source>
</evidence>
<dbReference type="Gene3D" id="3.40.50.150">
    <property type="entry name" value="Vaccinia Virus protein VP39"/>
    <property type="match status" value="1"/>
</dbReference>
<dbReference type="EMBL" id="LAZR01030691">
    <property type="protein sequence ID" value="KKL55850.1"/>
    <property type="molecule type" value="Genomic_DNA"/>
</dbReference>
<reference evidence="1" key="1">
    <citation type="journal article" date="2015" name="Nature">
        <title>Complex archaea that bridge the gap between prokaryotes and eukaryotes.</title>
        <authorList>
            <person name="Spang A."/>
            <person name="Saw J.H."/>
            <person name="Jorgensen S.L."/>
            <person name="Zaremba-Niedzwiedzka K."/>
            <person name="Martijn J."/>
            <person name="Lind A.E."/>
            <person name="van Eijk R."/>
            <person name="Schleper C."/>
            <person name="Guy L."/>
            <person name="Ettema T.J."/>
        </authorList>
    </citation>
    <scope>NUCLEOTIDE SEQUENCE</scope>
</reference>
<accession>A0A0F9FF20</accession>
<dbReference type="SUPFAM" id="SSF53335">
    <property type="entry name" value="S-adenosyl-L-methionine-dependent methyltransferases"/>
    <property type="match status" value="1"/>
</dbReference>
<organism evidence="1">
    <name type="scientific">marine sediment metagenome</name>
    <dbReference type="NCBI Taxonomy" id="412755"/>
    <lineage>
        <taxon>unclassified sequences</taxon>
        <taxon>metagenomes</taxon>
        <taxon>ecological metagenomes</taxon>
    </lineage>
</organism>